<accession>A0AB34YNG0</accession>
<reference evidence="1 2" key="1">
    <citation type="submission" date="2020-08" db="EMBL/GenBank/DDBJ databases">
        <title>Genomic Encyclopedia of Type Strains, Phase IV (KMG-IV): sequencing the most valuable type-strain genomes for metagenomic binning, comparative biology and taxonomic classification.</title>
        <authorList>
            <person name="Goeker M."/>
        </authorList>
    </citation>
    <scope>NUCLEOTIDE SEQUENCE [LARGE SCALE GENOMIC DNA]</scope>
    <source>
        <strain evidence="1 2">DSM 23868</strain>
    </source>
</reference>
<keyword evidence="2" id="KW-1185">Reference proteome</keyword>
<comment type="caution">
    <text evidence="1">The sequence shown here is derived from an EMBL/GenBank/DDBJ whole genome shotgun (WGS) entry which is preliminary data.</text>
</comment>
<sequence length="118" mass="13351">MFLAYSIDTRWKKGQFECYFDIGPYRDAHLAAQIAEKVNLLSTYCDRAVVELTDGEILNVDHRNVHIIRVFDNGDIDYGVNLPGGLESLIDNNLSFTMISKPIVTPVSVLFERDILDA</sequence>
<organism evidence="1 2">
    <name type="scientific">Brucella pecoris</name>
    <dbReference type="NCBI Taxonomy" id="867683"/>
    <lineage>
        <taxon>Bacteria</taxon>
        <taxon>Pseudomonadati</taxon>
        <taxon>Pseudomonadota</taxon>
        <taxon>Alphaproteobacteria</taxon>
        <taxon>Hyphomicrobiales</taxon>
        <taxon>Brucellaceae</taxon>
        <taxon>Brucella/Ochrobactrum group</taxon>
        <taxon>Brucella</taxon>
    </lineage>
</organism>
<protein>
    <submittedName>
        <fullName evidence="1">Uncharacterized protein</fullName>
    </submittedName>
</protein>
<proteinExistence type="predicted"/>
<gene>
    <name evidence="1" type="ORF">GGQ79_000828</name>
</gene>
<dbReference type="Proteomes" id="UP000553980">
    <property type="component" value="Unassembled WGS sequence"/>
</dbReference>
<dbReference type="EMBL" id="JACIEX010000001">
    <property type="protein sequence ID" value="MBB4092355.1"/>
    <property type="molecule type" value="Genomic_DNA"/>
</dbReference>
<evidence type="ECO:0000313" key="2">
    <source>
        <dbReference type="Proteomes" id="UP000553980"/>
    </source>
</evidence>
<name>A0AB34YNG0_9HYPH</name>
<dbReference type="AlphaFoldDB" id="A0AB34YNG0"/>
<evidence type="ECO:0000313" key="1">
    <source>
        <dbReference type="EMBL" id="MBB4092355.1"/>
    </source>
</evidence>